<keyword evidence="2" id="KW-1185">Reference proteome</keyword>
<dbReference type="Proteomes" id="UP000192582">
    <property type="component" value="Unassembled WGS sequence"/>
</dbReference>
<evidence type="ECO:0000313" key="1">
    <source>
        <dbReference type="EMBL" id="SMB84327.1"/>
    </source>
</evidence>
<evidence type="ECO:0000313" key="2">
    <source>
        <dbReference type="Proteomes" id="UP000192582"/>
    </source>
</evidence>
<dbReference type="AlphaFoldDB" id="A0A1W1UTA0"/>
<dbReference type="EMBL" id="FWWU01000007">
    <property type="protein sequence ID" value="SMB84327.1"/>
    <property type="molecule type" value="Genomic_DNA"/>
</dbReference>
<dbReference type="STRING" id="695939.SAMN00790413_05084"/>
<gene>
    <name evidence="1" type="ORF">SAMN00790413_05084</name>
</gene>
<accession>A0A1W1UTA0</accession>
<organism evidence="1 2">
    <name type="scientific">Deinococcus hopiensis KR-140</name>
    <dbReference type="NCBI Taxonomy" id="695939"/>
    <lineage>
        <taxon>Bacteria</taxon>
        <taxon>Thermotogati</taxon>
        <taxon>Deinococcota</taxon>
        <taxon>Deinococci</taxon>
        <taxon>Deinococcales</taxon>
        <taxon>Deinococcaceae</taxon>
        <taxon>Deinococcus</taxon>
    </lineage>
</organism>
<sequence>MVFVHFPVNHLNPNGCHASPWPLTFTRSCQIHERKRHLLGVLGGLWSGPHQKLCPEVPAPIYKVTWSAILEALNLKAGIRPKET</sequence>
<proteinExistence type="predicted"/>
<name>A0A1W1UTA0_9DEIO</name>
<reference evidence="1 2" key="1">
    <citation type="submission" date="2017-04" db="EMBL/GenBank/DDBJ databases">
        <authorList>
            <person name="Afonso C.L."/>
            <person name="Miller P.J."/>
            <person name="Scott M.A."/>
            <person name="Spackman E."/>
            <person name="Goraichik I."/>
            <person name="Dimitrov K.M."/>
            <person name="Suarez D.L."/>
            <person name="Swayne D.E."/>
        </authorList>
    </citation>
    <scope>NUCLEOTIDE SEQUENCE [LARGE SCALE GENOMIC DNA]</scope>
    <source>
        <strain evidence="1 2">KR-140</strain>
    </source>
</reference>
<protein>
    <submittedName>
        <fullName evidence="1">Uncharacterized protein</fullName>
    </submittedName>
</protein>